<evidence type="ECO:0000259" key="9">
    <source>
        <dbReference type="Pfam" id="PF25975"/>
    </source>
</evidence>
<comment type="similarity">
    <text evidence="1">Belongs to the membrane fusion protein (MFP) (TC 8.A.1) family.</text>
</comment>
<dbReference type="Gene3D" id="1.10.287.470">
    <property type="entry name" value="Helix hairpin bin"/>
    <property type="match status" value="1"/>
</dbReference>
<feature type="region of interest" description="Disordered" evidence="3">
    <location>
        <begin position="33"/>
        <end position="55"/>
    </location>
</feature>
<keyword evidence="4" id="KW-0472">Membrane</keyword>
<dbReference type="InterPro" id="IPR058647">
    <property type="entry name" value="BSH_CzcB-like"/>
</dbReference>
<feature type="domain" description="CzcB-like barrel-sandwich hybrid" evidence="8">
    <location>
        <begin position="194"/>
        <end position="340"/>
    </location>
</feature>
<evidence type="ECO:0000256" key="3">
    <source>
        <dbReference type="SAM" id="MobiDB-lite"/>
    </source>
</evidence>
<feature type="transmembrane region" description="Helical" evidence="4">
    <location>
        <begin position="9"/>
        <end position="26"/>
    </location>
</feature>
<keyword evidence="2" id="KW-0813">Transport</keyword>
<dbReference type="Gene3D" id="2.40.420.20">
    <property type="match status" value="1"/>
</dbReference>
<feature type="domain" description="CzcB-like C-terminal circularly permuted SH3-like" evidence="9">
    <location>
        <begin position="425"/>
        <end position="485"/>
    </location>
</feature>
<feature type="domain" description="CusB-like beta-barrel" evidence="6">
    <location>
        <begin position="350"/>
        <end position="419"/>
    </location>
</feature>
<feature type="compositionally biased region" description="Basic and acidic residues" evidence="3">
    <location>
        <begin position="33"/>
        <end position="51"/>
    </location>
</feature>
<evidence type="ECO:0000313" key="11">
    <source>
        <dbReference type="Proteomes" id="UP000185062"/>
    </source>
</evidence>
<dbReference type="Pfam" id="PF25971">
    <property type="entry name" value="CzcB_N"/>
    <property type="match status" value="1"/>
</dbReference>
<dbReference type="GO" id="GO:0030288">
    <property type="term" value="C:outer membrane-bounded periplasmic space"/>
    <property type="evidence" value="ECO:0007669"/>
    <property type="project" value="TreeGrafter"/>
</dbReference>
<gene>
    <name evidence="10" type="ORF">SAMN02743940_1509</name>
</gene>
<feature type="domain" description="CzcB-like alpha-helical hairpin" evidence="5">
    <location>
        <begin position="232"/>
        <end position="291"/>
    </location>
</feature>
<dbReference type="Proteomes" id="UP000185062">
    <property type="component" value="Unassembled WGS sequence"/>
</dbReference>
<proteinExistence type="inferred from homology"/>
<evidence type="ECO:0000259" key="5">
    <source>
        <dbReference type="Pfam" id="PF25893"/>
    </source>
</evidence>
<dbReference type="InterPro" id="IPR051909">
    <property type="entry name" value="MFP_Cation_Efflux"/>
</dbReference>
<name>A0A1N6I2Y2_9PROT</name>
<dbReference type="PANTHER" id="PTHR30097:SF4">
    <property type="entry name" value="SLR6042 PROTEIN"/>
    <property type="match status" value="1"/>
</dbReference>
<dbReference type="GO" id="GO:0046914">
    <property type="term" value="F:transition metal ion binding"/>
    <property type="evidence" value="ECO:0007669"/>
    <property type="project" value="TreeGrafter"/>
</dbReference>
<dbReference type="GO" id="GO:0016020">
    <property type="term" value="C:membrane"/>
    <property type="evidence" value="ECO:0007669"/>
    <property type="project" value="InterPro"/>
</dbReference>
<dbReference type="RefSeq" id="WP_028461093.1">
    <property type="nucleotide sequence ID" value="NZ_FSRO01000001.1"/>
</dbReference>
<dbReference type="InterPro" id="IPR058646">
    <property type="entry name" value="CzcB_N"/>
</dbReference>
<dbReference type="Pfam" id="PF25954">
    <property type="entry name" value="Beta-barrel_RND_2"/>
    <property type="match status" value="1"/>
</dbReference>
<dbReference type="InterPro" id="IPR058792">
    <property type="entry name" value="Beta-barrel_RND_2"/>
</dbReference>
<dbReference type="PANTHER" id="PTHR30097">
    <property type="entry name" value="CATION EFFLUX SYSTEM PROTEIN CUSB"/>
    <property type="match status" value="1"/>
</dbReference>
<keyword evidence="4" id="KW-1133">Transmembrane helix</keyword>
<organism evidence="10 11">
    <name type="scientific">Nitrosomonas cryotolerans ATCC 49181</name>
    <dbReference type="NCBI Taxonomy" id="1131553"/>
    <lineage>
        <taxon>Bacteria</taxon>
        <taxon>Pseudomonadati</taxon>
        <taxon>Pseudomonadota</taxon>
        <taxon>Betaproteobacteria</taxon>
        <taxon>Nitrosomonadales</taxon>
        <taxon>Nitrosomonadaceae</taxon>
        <taxon>Nitrosomonas</taxon>
    </lineage>
</organism>
<dbReference type="Gene3D" id="2.40.50.100">
    <property type="match status" value="1"/>
</dbReference>
<reference evidence="10 11" key="1">
    <citation type="submission" date="2016-12" db="EMBL/GenBank/DDBJ databases">
        <authorList>
            <person name="Song W.-J."/>
            <person name="Kurnit D.M."/>
        </authorList>
    </citation>
    <scope>NUCLEOTIDE SEQUENCE [LARGE SCALE GENOMIC DNA]</scope>
    <source>
        <strain evidence="10 11">ATCC 49181</strain>
    </source>
</reference>
<evidence type="ECO:0000256" key="2">
    <source>
        <dbReference type="ARBA" id="ARBA00022448"/>
    </source>
</evidence>
<evidence type="ECO:0000256" key="4">
    <source>
        <dbReference type="SAM" id="Phobius"/>
    </source>
</evidence>
<dbReference type="Pfam" id="PF25893">
    <property type="entry name" value="HH_CzcB"/>
    <property type="match status" value="1"/>
</dbReference>
<dbReference type="EMBL" id="FSRO01000001">
    <property type="protein sequence ID" value="SIO26370.1"/>
    <property type="molecule type" value="Genomic_DNA"/>
</dbReference>
<accession>A0A1N6I2Y2</accession>
<evidence type="ECO:0000259" key="7">
    <source>
        <dbReference type="Pfam" id="PF25971"/>
    </source>
</evidence>
<dbReference type="SUPFAM" id="SSF111369">
    <property type="entry name" value="HlyD-like secretion proteins"/>
    <property type="match status" value="1"/>
</dbReference>
<dbReference type="eggNOG" id="COG0845">
    <property type="taxonomic scope" value="Bacteria"/>
</dbReference>
<dbReference type="FunFam" id="2.40.30.170:FF:000010">
    <property type="entry name" value="Efflux RND transporter periplasmic adaptor subunit"/>
    <property type="match status" value="1"/>
</dbReference>
<dbReference type="GO" id="GO:0015679">
    <property type="term" value="P:plasma membrane copper ion transport"/>
    <property type="evidence" value="ECO:0007669"/>
    <property type="project" value="TreeGrafter"/>
</dbReference>
<dbReference type="Pfam" id="PF25975">
    <property type="entry name" value="CzcB_C"/>
    <property type="match status" value="1"/>
</dbReference>
<dbReference type="InterPro" id="IPR058649">
    <property type="entry name" value="CzcB_C"/>
</dbReference>
<evidence type="ECO:0000259" key="8">
    <source>
        <dbReference type="Pfam" id="PF25973"/>
    </source>
</evidence>
<dbReference type="GO" id="GO:0060003">
    <property type="term" value="P:copper ion export"/>
    <property type="evidence" value="ECO:0007669"/>
    <property type="project" value="TreeGrafter"/>
</dbReference>
<protein>
    <submittedName>
        <fullName evidence="10">Membrane fusion protein, cobalt-zinc-cadmium efflux system</fullName>
    </submittedName>
</protein>
<dbReference type="STRING" id="44575.SAMN05216419_100836"/>
<dbReference type="NCBIfam" id="TIGR01730">
    <property type="entry name" value="RND_mfp"/>
    <property type="match status" value="1"/>
</dbReference>
<dbReference type="AlphaFoldDB" id="A0A1N6I2Y2"/>
<keyword evidence="11" id="KW-1185">Reference proteome</keyword>
<dbReference type="GO" id="GO:0022857">
    <property type="term" value="F:transmembrane transporter activity"/>
    <property type="evidence" value="ECO:0007669"/>
    <property type="project" value="InterPro"/>
</dbReference>
<dbReference type="Gene3D" id="2.40.30.170">
    <property type="match status" value="1"/>
</dbReference>
<evidence type="ECO:0000313" key="10">
    <source>
        <dbReference type="EMBL" id="SIO26370.1"/>
    </source>
</evidence>
<dbReference type="InterPro" id="IPR006143">
    <property type="entry name" value="RND_pump_MFP"/>
</dbReference>
<feature type="domain" description="CzcB N-terminal" evidence="7">
    <location>
        <begin position="55"/>
        <end position="146"/>
    </location>
</feature>
<sequence>MDKTNLKPIIIVIVMGVIVGALILSWDKTVSRDDDAGSVSVDDRNSEEKKGPKGGKLFTTDNFSVEVTIYEKGVPPQFRLYLYENDKPLPPTAAQAAITLSRLGAPAQLVKFKAEGNYLLGDQVVVEPHSFDAAIAVEWMGKTFHWGYSQIEARIEMSDETLESSGVEIETAGPAILRPKLQLPGVVTFNHHNIVRVVPRVPGIVVNVERHLGGQVEKGEVLAVIESQVLAELRSQYLAAQKRLDLARITFEREQQLWKEKITAKQDYLTAQQLSSEAEIALELASAKLRAFGEQPEKLNQVKNLTRFEIRAPISGLVITKEIARGEVLKEDKEIFTLADVSTMYAALTVYPKDLNVIKIGQTAIIKAVASDVKGEGVVSYISAFIDEQTRTAQARITLDNKERQWRAGMFINIALIAEEIEVPVAVSMDALQTLHDWTVVFGRYGEYFEARPLELGRSDGEQVEVLEGLSAGEKYAGGNSFAIKAELGKSGATHDH</sequence>
<dbReference type="Pfam" id="PF25973">
    <property type="entry name" value="BSH_CzcB"/>
    <property type="match status" value="1"/>
</dbReference>
<evidence type="ECO:0000256" key="1">
    <source>
        <dbReference type="ARBA" id="ARBA00009477"/>
    </source>
</evidence>
<dbReference type="InterPro" id="IPR058648">
    <property type="entry name" value="HH_CzcB-like"/>
</dbReference>
<evidence type="ECO:0000259" key="6">
    <source>
        <dbReference type="Pfam" id="PF25954"/>
    </source>
</evidence>
<keyword evidence="4" id="KW-0812">Transmembrane</keyword>